<feature type="transmembrane region" description="Helical" evidence="2">
    <location>
        <begin position="527"/>
        <end position="547"/>
    </location>
</feature>
<feature type="transmembrane region" description="Helical" evidence="2">
    <location>
        <begin position="86"/>
        <end position="106"/>
    </location>
</feature>
<evidence type="ECO:0000313" key="4">
    <source>
        <dbReference type="Proteomes" id="UP000019376"/>
    </source>
</evidence>
<evidence type="ECO:0000256" key="2">
    <source>
        <dbReference type="SAM" id="Phobius"/>
    </source>
</evidence>
<dbReference type="STRING" id="933388.S7ZLN8"/>
<evidence type="ECO:0008006" key="5">
    <source>
        <dbReference type="Google" id="ProtNLM"/>
    </source>
</evidence>
<protein>
    <recommendedName>
        <fullName evidence="5">Low temperature requirement A</fullName>
    </recommendedName>
</protein>
<accession>S7ZLN8</accession>
<dbReference type="OrthoDB" id="3177213at2759"/>
<feature type="transmembrane region" description="Helical" evidence="2">
    <location>
        <begin position="251"/>
        <end position="271"/>
    </location>
</feature>
<dbReference type="PANTHER" id="PTHR42101:SF1">
    <property type="entry name" value="LOW TEMPERATURE REQUIREMENT A"/>
    <property type="match status" value="1"/>
</dbReference>
<dbReference type="AlphaFoldDB" id="S7ZLN8"/>
<feature type="region of interest" description="Disordered" evidence="1">
    <location>
        <begin position="596"/>
        <end position="618"/>
    </location>
</feature>
<feature type="transmembrane region" description="Helical" evidence="2">
    <location>
        <begin position="283"/>
        <end position="304"/>
    </location>
</feature>
<feature type="transmembrane region" description="Helical" evidence="2">
    <location>
        <begin position="218"/>
        <end position="239"/>
    </location>
</feature>
<keyword evidence="4" id="KW-1185">Reference proteome</keyword>
<name>S7ZLN8_PENO1</name>
<dbReference type="PhylomeDB" id="S7ZLN8"/>
<evidence type="ECO:0000256" key="1">
    <source>
        <dbReference type="SAM" id="MobiDB-lite"/>
    </source>
</evidence>
<dbReference type="PANTHER" id="PTHR42101">
    <property type="entry name" value="CHROMOSOME 16, WHOLE GENOME SHOTGUN SEQUENCE"/>
    <property type="match status" value="1"/>
</dbReference>
<feature type="transmembrane region" description="Helical" evidence="2">
    <location>
        <begin position="471"/>
        <end position="492"/>
    </location>
</feature>
<dbReference type="HOGENOM" id="CLU_016136_2_1_1"/>
<evidence type="ECO:0000313" key="3">
    <source>
        <dbReference type="EMBL" id="EPS31565.1"/>
    </source>
</evidence>
<dbReference type="Pfam" id="PF06772">
    <property type="entry name" value="LtrA"/>
    <property type="match status" value="1"/>
</dbReference>
<feature type="transmembrane region" description="Helical" evidence="2">
    <location>
        <begin position="499"/>
        <end position="521"/>
    </location>
</feature>
<organism evidence="3 4">
    <name type="scientific">Penicillium oxalicum (strain 114-2 / CGMCC 5302)</name>
    <name type="common">Penicillium decumbens</name>
    <dbReference type="NCBI Taxonomy" id="933388"/>
    <lineage>
        <taxon>Eukaryota</taxon>
        <taxon>Fungi</taxon>
        <taxon>Dikarya</taxon>
        <taxon>Ascomycota</taxon>
        <taxon>Pezizomycotina</taxon>
        <taxon>Eurotiomycetes</taxon>
        <taxon>Eurotiomycetidae</taxon>
        <taxon>Eurotiales</taxon>
        <taxon>Aspergillaceae</taxon>
        <taxon>Penicillium</taxon>
    </lineage>
</organism>
<keyword evidence="2" id="KW-1133">Transmembrane helix</keyword>
<proteinExistence type="predicted"/>
<dbReference type="Proteomes" id="UP000019376">
    <property type="component" value="Unassembled WGS sequence"/>
</dbReference>
<feature type="transmembrane region" description="Helical" evidence="2">
    <location>
        <begin position="186"/>
        <end position="206"/>
    </location>
</feature>
<dbReference type="InterPro" id="IPR010640">
    <property type="entry name" value="Low_temperature_requirement_A"/>
</dbReference>
<reference evidence="3 4" key="1">
    <citation type="journal article" date="2013" name="PLoS ONE">
        <title>Genomic and secretomic analyses reveal unique features of the lignocellulolytic enzyme system of Penicillium decumbens.</title>
        <authorList>
            <person name="Liu G."/>
            <person name="Zhang L."/>
            <person name="Wei X."/>
            <person name="Zou G."/>
            <person name="Qin Y."/>
            <person name="Ma L."/>
            <person name="Li J."/>
            <person name="Zheng H."/>
            <person name="Wang S."/>
            <person name="Wang C."/>
            <person name="Xun L."/>
            <person name="Zhao G.-P."/>
            <person name="Zhou Z."/>
            <person name="Qu Y."/>
        </authorList>
    </citation>
    <scope>NUCLEOTIDE SEQUENCE [LARGE SCALE GENOMIC DNA]</scope>
    <source>
        <strain evidence="4">114-2 / CGMCC 5302</strain>
    </source>
</reference>
<dbReference type="eggNOG" id="ENOG502RYB9">
    <property type="taxonomic scope" value="Eukaryota"/>
</dbReference>
<sequence>MMARTRISLLRRFLDRVRPLKESAPSHHPNLHGLPWIAYPISETEDGPRWCRLSDATPIELFFDLFFVANLSTFTATHQINNLSVLRSYIGFLSVIWFTWLQVTFFDVRFARDCVFERLCKAFQLAVMVGFASAGSRFSTTVKEENLWAFRSLTLILSASRALLALQYTAAVILLRLRVKSAARGITYTACGFWSTSIFYTLMYFGFSRSMSVRSRLWSVWLVLFGLELFMVAGFSLLYPDLGFQKTHLNTRMALLTLIIIGEGVIAVTRIENKTVRPGGWTKWSFVHILGVTSNVYLIWQAYFDISPRRRLRPWRQQVWVQLHFPFHVALILLLEGSQILALTLDVTLKLKYLSETLLFVCEEPRPSTVKAVSLIRSTIDDMEIPFSRGATQELTAISTLLESLTSRPLCPSRETYDYEHTTDLFNYLTGNVTAALFSSMELLPSKSIDMGRVTNQKLLEMYVKLLDFVYIYYFVVASLCLGLFAAFQMLVRRQGTPVYRMISTAVRLLFAALLGGLVSLATYFPLAYSFMTSPIILYAFGIMLLWGRLPPRKKFSVLEADWLQCFYLTDSWTIFSLGIMHLTDGIREALTSLRDRPRRRRRGRRPTATSPSKAHFK</sequence>
<gene>
    <name evidence="3" type="ORF">PDE_06520</name>
</gene>
<keyword evidence="2" id="KW-0812">Transmembrane</keyword>
<feature type="compositionally biased region" description="Polar residues" evidence="1">
    <location>
        <begin position="608"/>
        <end position="618"/>
    </location>
</feature>
<feature type="compositionally biased region" description="Basic residues" evidence="1">
    <location>
        <begin position="597"/>
        <end position="606"/>
    </location>
</feature>
<keyword evidence="2" id="KW-0472">Membrane</keyword>
<dbReference type="EMBL" id="KB644413">
    <property type="protein sequence ID" value="EPS31565.1"/>
    <property type="molecule type" value="Genomic_DNA"/>
</dbReference>